<comment type="caution">
    <text evidence="1">The sequence shown here is derived from an EMBL/GenBank/DDBJ whole genome shotgun (WGS) entry which is preliminary data.</text>
</comment>
<dbReference type="EMBL" id="JARBHB010000001">
    <property type="protein sequence ID" value="KAJ8896972.1"/>
    <property type="molecule type" value="Genomic_DNA"/>
</dbReference>
<reference evidence="1 2" key="1">
    <citation type="submission" date="2023-02" db="EMBL/GenBank/DDBJ databases">
        <title>LHISI_Scaffold_Assembly.</title>
        <authorList>
            <person name="Stuart O.P."/>
            <person name="Cleave R."/>
            <person name="Magrath M.J.L."/>
            <person name="Mikheyev A.S."/>
        </authorList>
    </citation>
    <scope>NUCLEOTIDE SEQUENCE [LARGE SCALE GENOMIC DNA]</scope>
    <source>
        <strain evidence="1">Daus_M_001</strain>
        <tissue evidence="1">Leg muscle</tissue>
    </source>
</reference>
<sequence>MKSLKIVSKYLQSEIVDPLSAHELLGNALLKLIKTRYRFVELVSEVSDICKSWGISESAKKHCDELCEDERLQESEYSFRTIVFYPVVDTLCTQLDNRFQGKKYVLDTN</sequence>
<protein>
    <submittedName>
        <fullName evidence="1">Uncharacterized protein</fullName>
    </submittedName>
</protein>
<accession>A0ABQ9IJV5</accession>
<keyword evidence="2" id="KW-1185">Reference proteome</keyword>
<organism evidence="1 2">
    <name type="scientific">Dryococelus australis</name>
    <dbReference type="NCBI Taxonomy" id="614101"/>
    <lineage>
        <taxon>Eukaryota</taxon>
        <taxon>Metazoa</taxon>
        <taxon>Ecdysozoa</taxon>
        <taxon>Arthropoda</taxon>
        <taxon>Hexapoda</taxon>
        <taxon>Insecta</taxon>
        <taxon>Pterygota</taxon>
        <taxon>Neoptera</taxon>
        <taxon>Polyneoptera</taxon>
        <taxon>Phasmatodea</taxon>
        <taxon>Verophasmatodea</taxon>
        <taxon>Anareolatae</taxon>
        <taxon>Phasmatidae</taxon>
        <taxon>Eurycanthinae</taxon>
        <taxon>Dryococelus</taxon>
    </lineage>
</organism>
<proteinExistence type="predicted"/>
<dbReference type="Proteomes" id="UP001159363">
    <property type="component" value="Chromosome 1"/>
</dbReference>
<evidence type="ECO:0000313" key="2">
    <source>
        <dbReference type="Proteomes" id="UP001159363"/>
    </source>
</evidence>
<evidence type="ECO:0000313" key="1">
    <source>
        <dbReference type="EMBL" id="KAJ8896972.1"/>
    </source>
</evidence>
<name>A0ABQ9IJV5_9NEOP</name>
<gene>
    <name evidence="1" type="ORF">PR048_002318</name>
</gene>